<reference evidence="3" key="1">
    <citation type="journal article" date="2009" name="Nature">
        <title>Genome sequence and analysis of the Irish potato famine pathogen Phytophthora infestans.</title>
        <authorList>
            <consortium name="The Broad Institute Genome Sequencing Platform"/>
            <person name="Haas B.J."/>
            <person name="Kamoun S."/>
            <person name="Zody M.C."/>
            <person name="Jiang R.H."/>
            <person name="Handsaker R.E."/>
            <person name="Cano L.M."/>
            <person name="Grabherr M."/>
            <person name="Kodira C.D."/>
            <person name="Raffaele S."/>
            <person name="Torto-Alalibo T."/>
            <person name="Bozkurt T.O."/>
            <person name="Ah-Fong A.M."/>
            <person name="Alvarado L."/>
            <person name="Anderson V.L."/>
            <person name="Armstrong M.R."/>
            <person name="Avrova A."/>
            <person name="Baxter L."/>
            <person name="Beynon J."/>
            <person name="Boevink P.C."/>
            <person name="Bollmann S.R."/>
            <person name="Bos J.I."/>
            <person name="Bulone V."/>
            <person name="Cai G."/>
            <person name="Cakir C."/>
            <person name="Carrington J.C."/>
            <person name="Chawner M."/>
            <person name="Conti L."/>
            <person name="Costanzo S."/>
            <person name="Ewan R."/>
            <person name="Fahlgren N."/>
            <person name="Fischbach M.A."/>
            <person name="Fugelstad J."/>
            <person name="Gilroy E.M."/>
            <person name="Gnerre S."/>
            <person name="Green P.J."/>
            <person name="Grenville-Briggs L.J."/>
            <person name="Griffith J."/>
            <person name="Grunwald N.J."/>
            <person name="Horn K."/>
            <person name="Horner N.R."/>
            <person name="Hu C.H."/>
            <person name="Huitema E."/>
            <person name="Jeong D.H."/>
            <person name="Jones A.M."/>
            <person name="Jones J.D."/>
            <person name="Jones R.W."/>
            <person name="Karlsson E.K."/>
            <person name="Kunjeti S.G."/>
            <person name="Lamour K."/>
            <person name="Liu Z."/>
            <person name="Ma L."/>
            <person name="Maclean D."/>
            <person name="Chibucos M.C."/>
            <person name="McDonald H."/>
            <person name="McWalters J."/>
            <person name="Meijer H.J."/>
            <person name="Morgan W."/>
            <person name="Morris P.F."/>
            <person name="Munro C.A."/>
            <person name="O'Neill K."/>
            <person name="Ospina-Giraldo M."/>
            <person name="Pinzon A."/>
            <person name="Pritchard L."/>
            <person name="Ramsahoye B."/>
            <person name="Ren Q."/>
            <person name="Restrepo S."/>
            <person name="Roy S."/>
            <person name="Sadanandom A."/>
            <person name="Savidor A."/>
            <person name="Schornack S."/>
            <person name="Schwartz D.C."/>
            <person name="Schumann U.D."/>
            <person name="Schwessinger B."/>
            <person name="Seyer L."/>
            <person name="Sharpe T."/>
            <person name="Silvar C."/>
            <person name="Song J."/>
            <person name="Studholme D.J."/>
            <person name="Sykes S."/>
            <person name="Thines M."/>
            <person name="van de Vondervoort P.J."/>
            <person name="Phuntumart V."/>
            <person name="Wawra S."/>
            <person name="Weide R."/>
            <person name="Win J."/>
            <person name="Young C."/>
            <person name="Zhou S."/>
            <person name="Fry W."/>
            <person name="Meyers B.C."/>
            <person name="van West P."/>
            <person name="Ristaino J."/>
            <person name="Govers F."/>
            <person name="Birch P.R."/>
            <person name="Whisson S.C."/>
            <person name="Judelson H.S."/>
            <person name="Nusbaum C."/>
        </authorList>
    </citation>
    <scope>NUCLEOTIDE SEQUENCE [LARGE SCALE GENOMIC DNA]</scope>
    <source>
        <strain evidence="3">T30-4</strain>
    </source>
</reference>
<dbReference type="EMBL" id="DS028142">
    <property type="protein sequence ID" value="EEY59882.1"/>
    <property type="molecule type" value="Genomic_DNA"/>
</dbReference>
<dbReference type="GeneID" id="9474530"/>
<dbReference type="AlphaFoldDB" id="D0NK45"/>
<evidence type="ECO:0000313" key="3">
    <source>
        <dbReference type="Proteomes" id="UP000006643"/>
    </source>
</evidence>
<accession>D0NK45</accession>
<proteinExistence type="predicted"/>
<dbReference type="Proteomes" id="UP000006643">
    <property type="component" value="Unassembled WGS sequence"/>
</dbReference>
<name>D0NK45_PHYIT</name>
<organism evidence="2 3">
    <name type="scientific">Phytophthora infestans (strain T30-4)</name>
    <name type="common">Potato late blight agent</name>
    <dbReference type="NCBI Taxonomy" id="403677"/>
    <lineage>
        <taxon>Eukaryota</taxon>
        <taxon>Sar</taxon>
        <taxon>Stramenopiles</taxon>
        <taxon>Oomycota</taxon>
        <taxon>Peronosporomycetes</taxon>
        <taxon>Peronosporales</taxon>
        <taxon>Peronosporaceae</taxon>
        <taxon>Phytophthora</taxon>
    </lineage>
</organism>
<gene>
    <name evidence="2" type="ORF">PITG_13027</name>
</gene>
<keyword evidence="3" id="KW-1185">Reference proteome</keyword>
<evidence type="ECO:0000313" key="2">
    <source>
        <dbReference type="EMBL" id="EEY59882.1"/>
    </source>
</evidence>
<protein>
    <submittedName>
        <fullName evidence="2">Uncharacterized protein</fullName>
    </submittedName>
</protein>
<dbReference type="RefSeq" id="XP_002900567.1">
    <property type="nucleotide sequence ID" value="XM_002900521.1"/>
</dbReference>
<evidence type="ECO:0000256" key="1">
    <source>
        <dbReference type="SAM" id="MobiDB-lite"/>
    </source>
</evidence>
<dbReference type="HOGENOM" id="CLU_1328621_0_0_1"/>
<sequence>MDGTEVSEHHQDNHLDTAVRSVRVDRRELPGGALSSVQVSNDLIAVVRITKRSAFNLKTFLLCPRALQHDRYSYPQLRRLEQPLRSTTYRNGIVWVQVSELTEIVKNATKCNPQGSKFTNLKSVVEVFFGGRWFKNGIEHSGGAIPNGAVVRLKDGMLTDKMLIKALESHYTRWSTAIQDVLRHDKQDILKALTSGTPRPHISLRLK</sequence>
<feature type="region of interest" description="Disordered" evidence="1">
    <location>
        <begin position="1"/>
        <end position="21"/>
    </location>
</feature>
<dbReference type="VEuPathDB" id="FungiDB:PITG_13027"/>
<dbReference type="InParanoid" id="D0NK45"/>
<dbReference type="KEGG" id="pif:PITG_13027"/>